<evidence type="ECO:0000259" key="10">
    <source>
        <dbReference type="Pfam" id="PF09240"/>
    </source>
</evidence>
<evidence type="ECO:0000313" key="11">
    <source>
        <dbReference type="Ensembl" id="ENSLLEP00000029852.1"/>
    </source>
</evidence>
<evidence type="ECO:0000256" key="3">
    <source>
        <dbReference type="ARBA" id="ARBA00022729"/>
    </source>
</evidence>
<accession>A0A8C5PZA0</accession>
<keyword evidence="7" id="KW-0325">Glycoprotein</keyword>
<evidence type="ECO:0000256" key="8">
    <source>
        <dbReference type="SAM" id="Phobius"/>
    </source>
</evidence>
<dbReference type="AlphaFoldDB" id="A0A8C5PZA0"/>
<dbReference type="Pfam" id="PF09240">
    <property type="entry name" value="IL6Ra-bind"/>
    <property type="match status" value="1"/>
</dbReference>
<feature type="signal peptide" evidence="9">
    <location>
        <begin position="1"/>
        <end position="25"/>
    </location>
</feature>
<dbReference type="GO" id="GO:0009897">
    <property type="term" value="C:external side of plasma membrane"/>
    <property type="evidence" value="ECO:0007669"/>
    <property type="project" value="TreeGrafter"/>
</dbReference>
<dbReference type="Gene3D" id="2.60.40.10">
    <property type="entry name" value="Immunoglobulins"/>
    <property type="match status" value="2"/>
</dbReference>
<comment type="subcellular location">
    <subcellularLocation>
        <location evidence="1">Membrane</location>
        <topology evidence="1">Single-pass type I membrane protein</topology>
    </subcellularLocation>
</comment>
<evidence type="ECO:0000256" key="6">
    <source>
        <dbReference type="ARBA" id="ARBA00023170"/>
    </source>
</evidence>
<organism evidence="11 12">
    <name type="scientific">Leptobrachium leishanense</name>
    <name type="common">Leishan spiny toad</name>
    <dbReference type="NCBI Taxonomy" id="445787"/>
    <lineage>
        <taxon>Eukaryota</taxon>
        <taxon>Metazoa</taxon>
        <taxon>Chordata</taxon>
        <taxon>Craniata</taxon>
        <taxon>Vertebrata</taxon>
        <taxon>Euteleostomi</taxon>
        <taxon>Amphibia</taxon>
        <taxon>Batrachia</taxon>
        <taxon>Anura</taxon>
        <taxon>Pelobatoidea</taxon>
        <taxon>Megophryidae</taxon>
        <taxon>Leptobrachium</taxon>
    </lineage>
</organism>
<dbReference type="InterPro" id="IPR036116">
    <property type="entry name" value="FN3_sf"/>
</dbReference>
<evidence type="ECO:0000256" key="1">
    <source>
        <dbReference type="ARBA" id="ARBA00004479"/>
    </source>
</evidence>
<dbReference type="PANTHER" id="PTHR23037">
    <property type="entry name" value="CYTOKINE RECEPTOR"/>
    <property type="match status" value="1"/>
</dbReference>
<feature type="domain" description="Type I cytokine receptor cytokine-binding" evidence="10">
    <location>
        <begin position="137"/>
        <end position="217"/>
    </location>
</feature>
<feature type="chain" id="PRO_5034546345" description="Type I cytokine receptor cytokine-binding domain-containing protein" evidence="9">
    <location>
        <begin position="26"/>
        <end position="432"/>
    </location>
</feature>
<keyword evidence="4 8" id="KW-1133">Transmembrane helix</keyword>
<dbReference type="GO" id="GO:0004896">
    <property type="term" value="F:cytokine receptor activity"/>
    <property type="evidence" value="ECO:0007669"/>
    <property type="project" value="TreeGrafter"/>
</dbReference>
<evidence type="ECO:0000256" key="9">
    <source>
        <dbReference type="SAM" id="SignalP"/>
    </source>
</evidence>
<keyword evidence="5 8" id="KW-0472">Membrane</keyword>
<dbReference type="InterPro" id="IPR015321">
    <property type="entry name" value="TypeI_recpt_CBD"/>
</dbReference>
<proteinExistence type="predicted"/>
<evidence type="ECO:0000256" key="2">
    <source>
        <dbReference type="ARBA" id="ARBA00022692"/>
    </source>
</evidence>
<reference evidence="11" key="2">
    <citation type="submission" date="2025-09" db="UniProtKB">
        <authorList>
            <consortium name="Ensembl"/>
        </authorList>
    </citation>
    <scope>IDENTIFICATION</scope>
</reference>
<evidence type="ECO:0000256" key="5">
    <source>
        <dbReference type="ARBA" id="ARBA00023136"/>
    </source>
</evidence>
<sequence>MRITKSWHSHIFLAIWISITVTTQSLSLDSQEENLFPPTNITLKMNIFKLHWAWESRNDTCQIKYNVCVATEKSSRTSCRSHKSFLSWHEVKTSIFNLNERIHFKVHAECSDGKRKSEEAKLSTFLLSGDPNTAVTNFRCVWYNKEYIKCTWLPGKSASPNVNYTVLYWQENENSKMELKVPHPALFHEFLNTAKFCRPYLYKDGIPEGCLFEISNIVEELQFVVADLSNKSITPFYSWMIPVKMLQLAPPVITNISKIDQYTIYARWNVSGRKMDHVETEINLTTLNTGKSIIASVKGQNWMELKANHNEPYTINVRSRIYHYDSNHPWSEWSANMTGSGESGYWTTNVILAILIPAAVTLLMVFSIVCMKRLHSYIFPPIPDPRKSFGGTNNLRQFMKYKSAEDVWTMPEKEEICSVVLVESTPSSSLEE</sequence>
<protein>
    <recommendedName>
        <fullName evidence="10">Type I cytokine receptor cytokine-binding domain-containing protein</fullName>
    </recommendedName>
</protein>
<reference evidence="11" key="1">
    <citation type="submission" date="2025-08" db="UniProtKB">
        <authorList>
            <consortium name="Ensembl"/>
        </authorList>
    </citation>
    <scope>IDENTIFICATION</scope>
</reference>
<dbReference type="Proteomes" id="UP000694569">
    <property type="component" value="Unplaced"/>
</dbReference>
<name>A0A8C5PZA0_9ANUR</name>
<dbReference type="PANTHER" id="PTHR23037:SF46">
    <property type="entry name" value="INTERLEUKIN 5 RECEPTOR SUBUNIT ALPHA"/>
    <property type="match status" value="1"/>
</dbReference>
<dbReference type="InterPro" id="IPR013783">
    <property type="entry name" value="Ig-like_fold"/>
</dbReference>
<feature type="transmembrane region" description="Helical" evidence="8">
    <location>
        <begin position="350"/>
        <end position="371"/>
    </location>
</feature>
<dbReference type="SUPFAM" id="SSF49265">
    <property type="entry name" value="Fibronectin type III"/>
    <property type="match status" value="2"/>
</dbReference>
<evidence type="ECO:0000256" key="7">
    <source>
        <dbReference type="ARBA" id="ARBA00023180"/>
    </source>
</evidence>
<evidence type="ECO:0000256" key="4">
    <source>
        <dbReference type="ARBA" id="ARBA00022989"/>
    </source>
</evidence>
<keyword evidence="3 9" id="KW-0732">Signal</keyword>
<keyword evidence="12" id="KW-1185">Reference proteome</keyword>
<dbReference type="Ensembl" id="ENSLLET00000031005.1">
    <property type="protein sequence ID" value="ENSLLEP00000029852.1"/>
    <property type="gene ID" value="ENSLLEG00000018926.1"/>
</dbReference>
<dbReference type="OrthoDB" id="9940625at2759"/>
<keyword evidence="6" id="KW-0675">Receptor</keyword>
<evidence type="ECO:0000313" key="12">
    <source>
        <dbReference type="Proteomes" id="UP000694569"/>
    </source>
</evidence>
<dbReference type="GeneTree" id="ENSGT00940000160896"/>
<keyword evidence="2 8" id="KW-0812">Transmembrane</keyword>